<evidence type="ECO:0008006" key="3">
    <source>
        <dbReference type="Google" id="ProtNLM"/>
    </source>
</evidence>
<reference evidence="1 2" key="1">
    <citation type="submission" date="2019-02" db="EMBL/GenBank/DDBJ databases">
        <title>The Batch Genome Submission of Acinetobacter spp. strains.</title>
        <authorList>
            <person name="Qin J."/>
            <person name="Hu Y."/>
            <person name="Ye H."/>
            <person name="Wei L."/>
            <person name="Feng Y."/>
            <person name="Zong Z."/>
        </authorList>
    </citation>
    <scope>NUCLEOTIDE SEQUENCE [LARGE SCALE GENOMIC DNA]</scope>
    <source>
        <strain evidence="1 2">WCHABo060081</strain>
    </source>
</reference>
<dbReference type="InterPro" id="IPR025935">
    <property type="entry name" value="AbiH"/>
</dbReference>
<dbReference type="Pfam" id="PF14253">
    <property type="entry name" value="AbiH"/>
    <property type="match status" value="1"/>
</dbReference>
<evidence type="ECO:0000313" key="1">
    <source>
        <dbReference type="EMBL" id="RZG69269.1"/>
    </source>
</evidence>
<protein>
    <recommendedName>
        <fullName evidence="3">Bacteriophage abortive infection AbiH</fullName>
    </recommendedName>
</protein>
<dbReference type="Proteomes" id="UP000293483">
    <property type="component" value="Unassembled WGS sequence"/>
</dbReference>
<accession>A0A4Q7B0E4</accession>
<name>A0A4Q7B0E4_9GAMM</name>
<dbReference type="AlphaFoldDB" id="A0A4Q7B0E4"/>
<comment type="caution">
    <text evidence="1">The sequence shown here is derived from an EMBL/GenBank/DDBJ whole genome shotgun (WGS) entry which is preliminary data.</text>
</comment>
<sequence length="464" mass="54891">MNILIVGNGFDLSHYLPTKYDHFMDVMRAIEEKDTGQKIKDLSIYKVDEWMEKIDKMLEKKTDWEFPDYAMSFDALFSKTREFNFIEKTKEFYLTENIKISTKDVLKLQCRLELNRWYQYFKKHVKEVKTWIDFELKIEEVIFSFAQAIPFIEQQNRNSSNSFSMGEWEQEVGKKNTIILESFNIFEIKGQKNGFNKQFCYGSNDSHGMNSVLFLSFAYEQLEEFIKIFDLYLELVVSQLTANCLLGIDSKDWVYPDKIFSFNYTNTFQRIYDLVDVEYLHGGHGQYQNIVLGISDIEDNGLKKIKAFGFTKYHQKLFKDTDYLFLDSYKEKIKLNKKEIESLNKQLMAPMGEPYIRALQAELKEKTLAQGLELNFYIWGHSLDVSDKDYIIDLFSLNDDIDRNVRVIVYHFNKTAKFDLLNNLLAILGKDKVEQWMKNKWLAFKPNPEIKFGETANVRLDQVS</sequence>
<evidence type="ECO:0000313" key="2">
    <source>
        <dbReference type="Proteomes" id="UP000293483"/>
    </source>
</evidence>
<dbReference type="EMBL" id="SGSU01000002">
    <property type="protein sequence ID" value="RZG69269.1"/>
    <property type="molecule type" value="Genomic_DNA"/>
</dbReference>
<dbReference type="RefSeq" id="WP_130143954.1">
    <property type="nucleotide sequence ID" value="NZ_SGSU01000002.1"/>
</dbReference>
<organism evidence="1 2">
    <name type="scientific">Acinetobacter bouvetii</name>
    <dbReference type="NCBI Taxonomy" id="202951"/>
    <lineage>
        <taxon>Bacteria</taxon>
        <taxon>Pseudomonadati</taxon>
        <taxon>Pseudomonadota</taxon>
        <taxon>Gammaproteobacteria</taxon>
        <taxon>Moraxellales</taxon>
        <taxon>Moraxellaceae</taxon>
        <taxon>Acinetobacter</taxon>
    </lineage>
</organism>
<gene>
    <name evidence="1" type="ORF">EXE25_02215</name>
</gene>
<proteinExistence type="predicted"/>